<dbReference type="Gene3D" id="3.40.50.2300">
    <property type="match status" value="2"/>
</dbReference>
<keyword evidence="2 5" id="KW-0238">DNA-binding</keyword>
<feature type="domain" description="HTH lacI-type" evidence="4">
    <location>
        <begin position="13"/>
        <end position="69"/>
    </location>
</feature>
<dbReference type="InterPro" id="IPR028082">
    <property type="entry name" value="Peripla_BP_I"/>
</dbReference>
<name>A0ABV1KIU6_9PSEU</name>
<gene>
    <name evidence="5" type="ORF">WIS52_28300</name>
</gene>
<organism evidence="5 6">
    <name type="scientific">Pseudonocardia nematodicida</name>
    <dbReference type="NCBI Taxonomy" id="1206997"/>
    <lineage>
        <taxon>Bacteria</taxon>
        <taxon>Bacillati</taxon>
        <taxon>Actinomycetota</taxon>
        <taxon>Actinomycetes</taxon>
        <taxon>Pseudonocardiales</taxon>
        <taxon>Pseudonocardiaceae</taxon>
        <taxon>Pseudonocardia</taxon>
    </lineage>
</organism>
<dbReference type="Proteomes" id="UP001494902">
    <property type="component" value="Unassembled WGS sequence"/>
</dbReference>
<dbReference type="Gene3D" id="1.10.260.40">
    <property type="entry name" value="lambda repressor-like DNA-binding domains"/>
    <property type="match status" value="1"/>
</dbReference>
<dbReference type="CDD" id="cd01392">
    <property type="entry name" value="HTH_LacI"/>
    <property type="match status" value="1"/>
</dbReference>
<dbReference type="RefSeq" id="WP_349301454.1">
    <property type="nucleotide sequence ID" value="NZ_JBEDNQ010000014.1"/>
</dbReference>
<dbReference type="Pfam" id="PF00356">
    <property type="entry name" value="LacI"/>
    <property type="match status" value="1"/>
</dbReference>
<keyword evidence="1" id="KW-0805">Transcription regulation</keyword>
<proteinExistence type="predicted"/>
<dbReference type="SUPFAM" id="SSF53822">
    <property type="entry name" value="Periplasmic binding protein-like I"/>
    <property type="match status" value="1"/>
</dbReference>
<comment type="caution">
    <text evidence="5">The sequence shown here is derived from an EMBL/GenBank/DDBJ whole genome shotgun (WGS) entry which is preliminary data.</text>
</comment>
<dbReference type="SMART" id="SM00354">
    <property type="entry name" value="HTH_LACI"/>
    <property type="match status" value="1"/>
</dbReference>
<dbReference type="PROSITE" id="PS50932">
    <property type="entry name" value="HTH_LACI_2"/>
    <property type="match status" value="1"/>
</dbReference>
<dbReference type="CDD" id="cd06267">
    <property type="entry name" value="PBP1_LacI_sugar_binding-like"/>
    <property type="match status" value="1"/>
</dbReference>
<accession>A0ABV1KIU6</accession>
<evidence type="ECO:0000259" key="4">
    <source>
        <dbReference type="PROSITE" id="PS50932"/>
    </source>
</evidence>
<dbReference type="InterPro" id="IPR000843">
    <property type="entry name" value="HTH_LacI"/>
</dbReference>
<reference evidence="5 6" key="1">
    <citation type="submission" date="2024-03" db="EMBL/GenBank/DDBJ databases">
        <title>Draft genome sequence of Pseudonocardia nematodicida JCM 31783.</title>
        <authorList>
            <person name="Butdee W."/>
            <person name="Duangmal K."/>
        </authorList>
    </citation>
    <scope>NUCLEOTIDE SEQUENCE [LARGE SCALE GENOMIC DNA]</scope>
    <source>
        <strain evidence="5 6">JCM 31783</strain>
    </source>
</reference>
<dbReference type="Pfam" id="PF13377">
    <property type="entry name" value="Peripla_BP_3"/>
    <property type="match status" value="1"/>
</dbReference>
<dbReference type="SUPFAM" id="SSF47413">
    <property type="entry name" value="lambda repressor-like DNA-binding domains"/>
    <property type="match status" value="1"/>
</dbReference>
<dbReference type="GO" id="GO:0003677">
    <property type="term" value="F:DNA binding"/>
    <property type="evidence" value="ECO:0007669"/>
    <property type="project" value="UniProtKB-KW"/>
</dbReference>
<evidence type="ECO:0000256" key="2">
    <source>
        <dbReference type="ARBA" id="ARBA00023125"/>
    </source>
</evidence>
<dbReference type="PANTHER" id="PTHR30146:SF155">
    <property type="entry name" value="ALANINE RACEMASE"/>
    <property type="match status" value="1"/>
</dbReference>
<evidence type="ECO:0000256" key="1">
    <source>
        <dbReference type="ARBA" id="ARBA00023015"/>
    </source>
</evidence>
<dbReference type="InterPro" id="IPR046335">
    <property type="entry name" value="LacI/GalR-like_sensor"/>
</dbReference>
<protein>
    <submittedName>
        <fullName evidence="5">LacI family DNA-binding transcriptional regulator</fullName>
    </submittedName>
</protein>
<evidence type="ECO:0000256" key="3">
    <source>
        <dbReference type="ARBA" id="ARBA00023163"/>
    </source>
</evidence>
<keyword evidence="6" id="KW-1185">Reference proteome</keyword>
<dbReference type="PANTHER" id="PTHR30146">
    <property type="entry name" value="LACI-RELATED TRANSCRIPTIONAL REPRESSOR"/>
    <property type="match status" value="1"/>
</dbReference>
<evidence type="ECO:0000313" key="6">
    <source>
        <dbReference type="Proteomes" id="UP001494902"/>
    </source>
</evidence>
<sequence>MTDPPTRTSRRRPTLADVAAIAGVDSSLVSRVLRDDPRGFASAETRDRIVRAAQEVGYRANAAARGLRNARTMTLGLLLPGFSSPVYSSIAHGVEERANERGYGIVLGTHAAGDPHETVSGMLMHGRVDGLLVASGRIEDRELRRLVDRVPQSVVVVNRQVRGVAASVVLQDADAAVLAVRHLVQLGHRRICGVFGPSTLDTMVRRRRGFGEECRRLGVEASTVEMAGRDHRAGFEGARRALDRTPAPTAVIAGTFPMAVGMLAGMHTAGVAVPGEMSVLSLHNDALADYLLPRLSAVGLPTERLGAEAVDLVLDLIDGGRPRRVVVPEPPRLVVRDSTSAVPAGQDRL</sequence>
<keyword evidence="3" id="KW-0804">Transcription</keyword>
<evidence type="ECO:0000313" key="5">
    <source>
        <dbReference type="EMBL" id="MEQ3554386.1"/>
    </source>
</evidence>
<dbReference type="EMBL" id="JBEDNQ010000014">
    <property type="protein sequence ID" value="MEQ3554386.1"/>
    <property type="molecule type" value="Genomic_DNA"/>
</dbReference>
<dbReference type="InterPro" id="IPR010982">
    <property type="entry name" value="Lambda_DNA-bd_dom_sf"/>
</dbReference>